<evidence type="ECO:0000313" key="2">
    <source>
        <dbReference type="Proteomes" id="UP000596092"/>
    </source>
</evidence>
<protein>
    <recommendedName>
        <fullName evidence="3">Response regulatory domain-containing protein</fullName>
    </recommendedName>
</protein>
<gene>
    <name evidence="1" type="ORF">HP555_03390</name>
</gene>
<dbReference type="InterPro" id="IPR011006">
    <property type="entry name" value="CheY-like_superfamily"/>
</dbReference>
<dbReference type="Gene3D" id="3.40.50.2300">
    <property type="match status" value="1"/>
</dbReference>
<dbReference type="RefSeq" id="WP_199263790.1">
    <property type="nucleotide sequence ID" value="NZ_CP054140.1"/>
</dbReference>
<keyword evidence="2" id="KW-1185">Reference proteome</keyword>
<dbReference type="SUPFAM" id="SSF52172">
    <property type="entry name" value="CheY-like"/>
    <property type="match status" value="1"/>
</dbReference>
<evidence type="ECO:0008006" key="3">
    <source>
        <dbReference type="Google" id="ProtNLM"/>
    </source>
</evidence>
<dbReference type="EMBL" id="CP054140">
    <property type="protein sequence ID" value="QQG64975.1"/>
    <property type="molecule type" value="Genomic_DNA"/>
</dbReference>
<dbReference type="AlphaFoldDB" id="A0A7T5VBT3"/>
<evidence type="ECO:0000313" key="1">
    <source>
        <dbReference type="EMBL" id="QQG64975.1"/>
    </source>
</evidence>
<name>A0A7T5VBT3_9BACT</name>
<reference evidence="1 2" key="1">
    <citation type="submission" date="2020-05" db="EMBL/GenBank/DDBJ databases">
        <title>Complete genome of Desulfobulbus oligotrophicus.</title>
        <authorList>
            <person name="Podar M."/>
        </authorList>
    </citation>
    <scope>NUCLEOTIDE SEQUENCE [LARGE SCALE GENOMIC DNA]</scope>
    <source>
        <strain evidence="1 2">Prop6</strain>
    </source>
</reference>
<dbReference type="KEGG" id="dog:HP555_03390"/>
<sequence>MTIVFIAKDFSRFGALVSRLRREKHVDLIPVVTGAAGLSHLQDASIDLVIVDEQLEDMSGLEFINRLVKVNPLANTALVGALPEEEFHESTEGLGVLLQLPRQPGEQDAETLLAALNKISGLLQPATVQADL</sequence>
<organism evidence="1 2">
    <name type="scientific">Desulfobulbus oligotrophicus</name>
    <dbReference type="NCBI Taxonomy" id="1909699"/>
    <lineage>
        <taxon>Bacteria</taxon>
        <taxon>Pseudomonadati</taxon>
        <taxon>Thermodesulfobacteriota</taxon>
        <taxon>Desulfobulbia</taxon>
        <taxon>Desulfobulbales</taxon>
        <taxon>Desulfobulbaceae</taxon>
        <taxon>Desulfobulbus</taxon>
    </lineage>
</organism>
<dbReference type="Proteomes" id="UP000596092">
    <property type="component" value="Chromosome"/>
</dbReference>
<accession>A0A7T5VBT3</accession>
<proteinExistence type="predicted"/>